<reference evidence="2" key="3">
    <citation type="submission" date="2020-12" db="UniProtKB">
        <authorList>
            <consortium name="EnsemblPlants"/>
        </authorList>
    </citation>
    <scope>IDENTIFICATION</scope>
</reference>
<sequence length="111" mass="12773">MAHAPPPAPRRGYLRHVFGPSYRQQPVPELPHERSTLRIQLHRDICLTNLLTELVYESNRRPEQFFSEPRAAKDGRNRMILIITGFSPDANYDAASILEVVRRFDGNADYA</sequence>
<proteinExistence type="predicted"/>
<dbReference type="Gramene" id="Pp3c6_5140V3.1">
    <property type="protein sequence ID" value="Pp3c6_5140V3.1"/>
    <property type="gene ID" value="Pp3c6_5140"/>
</dbReference>
<protein>
    <submittedName>
        <fullName evidence="1 2">Uncharacterized protein</fullName>
    </submittedName>
</protein>
<evidence type="ECO:0000313" key="3">
    <source>
        <dbReference type="Proteomes" id="UP000006727"/>
    </source>
</evidence>
<name>A0A2K1KEE2_PHYPA</name>
<dbReference type="AlphaFoldDB" id="A0A2K1KEE2"/>
<dbReference type="KEGG" id="ppp:112283941"/>
<evidence type="ECO:0000313" key="2">
    <source>
        <dbReference type="EnsemblPlants" id="Pp3c6_5140V3.1"/>
    </source>
</evidence>
<organism evidence="1">
    <name type="scientific">Physcomitrium patens</name>
    <name type="common">Spreading-leaved earth moss</name>
    <name type="synonym">Physcomitrella patens</name>
    <dbReference type="NCBI Taxonomy" id="3218"/>
    <lineage>
        <taxon>Eukaryota</taxon>
        <taxon>Viridiplantae</taxon>
        <taxon>Streptophyta</taxon>
        <taxon>Embryophyta</taxon>
        <taxon>Bryophyta</taxon>
        <taxon>Bryophytina</taxon>
        <taxon>Bryopsida</taxon>
        <taxon>Funariidae</taxon>
        <taxon>Funariales</taxon>
        <taxon>Funariaceae</taxon>
        <taxon>Physcomitrium</taxon>
    </lineage>
</organism>
<keyword evidence="3" id="KW-1185">Reference proteome</keyword>
<evidence type="ECO:0000313" key="1">
    <source>
        <dbReference type="EMBL" id="PNR52146.1"/>
    </source>
</evidence>
<reference evidence="1 3" key="2">
    <citation type="journal article" date="2018" name="Plant J.">
        <title>The Physcomitrella patens chromosome-scale assembly reveals moss genome structure and evolution.</title>
        <authorList>
            <person name="Lang D."/>
            <person name="Ullrich K.K."/>
            <person name="Murat F."/>
            <person name="Fuchs J."/>
            <person name="Jenkins J."/>
            <person name="Haas F.B."/>
            <person name="Piednoel M."/>
            <person name="Gundlach H."/>
            <person name="Van Bel M."/>
            <person name="Meyberg R."/>
            <person name="Vives C."/>
            <person name="Morata J."/>
            <person name="Symeonidi A."/>
            <person name="Hiss M."/>
            <person name="Muchero W."/>
            <person name="Kamisugi Y."/>
            <person name="Saleh O."/>
            <person name="Blanc G."/>
            <person name="Decker E.L."/>
            <person name="van Gessel N."/>
            <person name="Grimwood J."/>
            <person name="Hayes R.D."/>
            <person name="Graham S.W."/>
            <person name="Gunter L.E."/>
            <person name="McDaniel S.F."/>
            <person name="Hoernstein S.N.W."/>
            <person name="Larsson A."/>
            <person name="Li F.W."/>
            <person name="Perroud P.F."/>
            <person name="Phillips J."/>
            <person name="Ranjan P."/>
            <person name="Rokshar D.S."/>
            <person name="Rothfels C.J."/>
            <person name="Schneider L."/>
            <person name="Shu S."/>
            <person name="Stevenson D.W."/>
            <person name="Thummler F."/>
            <person name="Tillich M."/>
            <person name="Villarreal Aguilar J.C."/>
            <person name="Widiez T."/>
            <person name="Wong G.K."/>
            <person name="Wymore A."/>
            <person name="Zhang Y."/>
            <person name="Zimmer A.D."/>
            <person name="Quatrano R.S."/>
            <person name="Mayer K.F.X."/>
            <person name="Goodstein D."/>
            <person name="Casacuberta J.M."/>
            <person name="Vandepoele K."/>
            <person name="Reski R."/>
            <person name="Cuming A.C."/>
            <person name="Tuskan G.A."/>
            <person name="Maumus F."/>
            <person name="Salse J."/>
            <person name="Schmutz J."/>
            <person name="Rensing S.A."/>
        </authorList>
    </citation>
    <scope>NUCLEOTIDE SEQUENCE [LARGE SCALE GENOMIC DNA]</scope>
    <source>
        <strain evidence="2 3">cv. Gransden 2004</strain>
    </source>
</reference>
<dbReference type="Proteomes" id="UP000006727">
    <property type="component" value="Chromosome 6"/>
</dbReference>
<gene>
    <name evidence="2" type="primary">LOC112283941</name>
    <name evidence="1" type="ORF">PHYPA_008520</name>
</gene>
<dbReference type="EnsemblPlants" id="Pp3c6_5140V3.1">
    <property type="protein sequence ID" value="Pp3c6_5140V3.1"/>
    <property type="gene ID" value="Pp3c6_5140"/>
</dbReference>
<dbReference type="GeneID" id="112283941"/>
<accession>A0A2K1KEE2</accession>
<dbReference type="EMBL" id="ABEU02000006">
    <property type="protein sequence ID" value="PNR52146.1"/>
    <property type="molecule type" value="Genomic_DNA"/>
</dbReference>
<dbReference type="PaxDb" id="3218-PP1S288_60V6.1"/>
<dbReference type="RefSeq" id="XP_024379124.1">
    <property type="nucleotide sequence ID" value="XM_024523356.2"/>
</dbReference>
<reference evidence="1 3" key="1">
    <citation type="journal article" date="2008" name="Science">
        <title>The Physcomitrella genome reveals evolutionary insights into the conquest of land by plants.</title>
        <authorList>
            <person name="Rensing S."/>
            <person name="Lang D."/>
            <person name="Zimmer A."/>
            <person name="Terry A."/>
            <person name="Salamov A."/>
            <person name="Shapiro H."/>
            <person name="Nishiyama T."/>
            <person name="Perroud P.-F."/>
            <person name="Lindquist E."/>
            <person name="Kamisugi Y."/>
            <person name="Tanahashi T."/>
            <person name="Sakakibara K."/>
            <person name="Fujita T."/>
            <person name="Oishi K."/>
            <person name="Shin-I T."/>
            <person name="Kuroki Y."/>
            <person name="Toyoda A."/>
            <person name="Suzuki Y."/>
            <person name="Hashimoto A."/>
            <person name="Yamaguchi K."/>
            <person name="Sugano A."/>
            <person name="Kohara Y."/>
            <person name="Fujiyama A."/>
            <person name="Anterola A."/>
            <person name="Aoki S."/>
            <person name="Ashton N."/>
            <person name="Barbazuk W.B."/>
            <person name="Barker E."/>
            <person name="Bennetzen J."/>
            <person name="Bezanilla M."/>
            <person name="Blankenship R."/>
            <person name="Cho S.H."/>
            <person name="Dutcher S."/>
            <person name="Estelle M."/>
            <person name="Fawcett J.A."/>
            <person name="Gundlach H."/>
            <person name="Hanada K."/>
            <person name="Heyl A."/>
            <person name="Hicks K.A."/>
            <person name="Hugh J."/>
            <person name="Lohr M."/>
            <person name="Mayer K."/>
            <person name="Melkozernov A."/>
            <person name="Murata T."/>
            <person name="Nelson D."/>
            <person name="Pils B."/>
            <person name="Prigge M."/>
            <person name="Reiss B."/>
            <person name="Renner T."/>
            <person name="Rombauts S."/>
            <person name="Rushton P."/>
            <person name="Sanderfoot A."/>
            <person name="Schween G."/>
            <person name="Shiu S.-H."/>
            <person name="Stueber K."/>
            <person name="Theodoulou F.L."/>
            <person name="Tu H."/>
            <person name="Van de Peer Y."/>
            <person name="Verrier P.J."/>
            <person name="Waters E."/>
            <person name="Wood A."/>
            <person name="Yang L."/>
            <person name="Cove D."/>
            <person name="Cuming A."/>
            <person name="Hasebe M."/>
            <person name="Lucas S."/>
            <person name="Mishler D.B."/>
            <person name="Reski R."/>
            <person name="Grigoriev I."/>
            <person name="Quatrano R.S."/>
            <person name="Boore J.L."/>
        </authorList>
    </citation>
    <scope>NUCLEOTIDE SEQUENCE [LARGE SCALE GENOMIC DNA]</scope>
    <source>
        <strain evidence="2 3">cv. Gransden 2004</strain>
    </source>
</reference>